<keyword evidence="1" id="KW-1133">Transmembrane helix</keyword>
<reference evidence="2 3" key="1">
    <citation type="journal article" date="2015" name="Genome Announc.">
        <title>Complete Genome Sequencing of Stenotrophomonas acidaminiphila ZAC14D2_NAIMI4_2, a Multidrug-Resistant Strain Isolated from Sediments of a Polluted River in Mexico, Uncovers New Antibiotic Resistance Genes and a Novel Class-II Lasso Peptide Biosynthesis Gene Cluster.</title>
        <authorList>
            <person name="Vinuesa P."/>
            <person name="Ochoa-Sanchez L.E."/>
        </authorList>
    </citation>
    <scope>NUCLEOTIDE SEQUENCE [LARGE SCALE GENOMIC DNA]</scope>
    <source>
        <strain evidence="2 3">ZAC14D2_NAIMI4_2</strain>
    </source>
</reference>
<keyword evidence="1" id="KW-0472">Membrane</keyword>
<sequence length="146" mass="16478">MNPRYRPRHRQHGFSLLEAIVALTIMATCLLALYAWLSTSTFALGRVGANSRALQDARVAMAALETVNPMMEPDGKRDLPPLEIRWKARPLTERRAGMSPAGGATPFDFRLYELDVEILRNGQLVRDFSLRKAGWEIARPRSLDDE</sequence>
<dbReference type="Proteomes" id="UP000061010">
    <property type="component" value="Chromosome"/>
</dbReference>
<keyword evidence="1" id="KW-0812">Transmembrane</keyword>
<accession>A0A0S1AW76</accession>
<dbReference type="EMBL" id="CP012900">
    <property type="protein sequence ID" value="ALJ27054.1"/>
    <property type="molecule type" value="Genomic_DNA"/>
</dbReference>
<dbReference type="PATRIC" id="fig|128780.6.peg.621"/>
<feature type="transmembrane region" description="Helical" evidence="1">
    <location>
        <begin position="12"/>
        <end position="37"/>
    </location>
</feature>
<protein>
    <recommendedName>
        <fullName evidence="4">General secretion pathway protein GspI</fullName>
    </recommendedName>
</protein>
<proteinExistence type="predicted"/>
<name>A0A0S1AW76_9GAMM</name>
<organism evidence="2 3">
    <name type="scientific">Stenotrophomonas acidaminiphila</name>
    <dbReference type="NCBI Taxonomy" id="128780"/>
    <lineage>
        <taxon>Bacteria</taxon>
        <taxon>Pseudomonadati</taxon>
        <taxon>Pseudomonadota</taxon>
        <taxon>Gammaproteobacteria</taxon>
        <taxon>Lysobacterales</taxon>
        <taxon>Lysobacteraceae</taxon>
        <taxon>Stenotrophomonas</taxon>
    </lineage>
</organism>
<evidence type="ECO:0000256" key="1">
    <source>
        <dbReference type="SAM" id="Phobius"/>
    </source>
</evidence>
<dbReference type="NCBIfam" id="TIGR02532">
    <property type="entry name" value="IV_pilin_GFxxxE"/>
    <property type="match status" value="1"/>
</dbReference>
<evidence type="ECO:0008006" key="4">
    <source>
        <dbReference type="Google" id="ProtNLM"/>
    </source>
</evidence>
<dbReference type="InterPro" id="IPR012902">
    <property type="entry name" value="N_methyl_site"/>
</dbReference>
<gene>
    <name evidence="2" type="ORF">AOT14_06150</name>
</gene>
<dbReference type="AlphaFoldDB" id="A0A0S1AW76"/>
<keyword evidence="3" id="KW-1185">Reference proteome</keyword>
<dbReference type="Pfam" id="PF07963">
    <property type="entry name" value="N_methyl"/>
    <property type="match status" value="1"/>
</dbReference>
<evidence type="ECO:0000313" key="2">
    <source>
        <dbReference type="EMBL" id="ALJ27054.1"/>
    </source>
</evidence>
<dbReference type="KEGG" id="sacz:AOT14_06150"/>
<dbReference type="OrthoDB" id="5702865at2"/>
<evidence type="ECO:0000313" key="3">
    <source>
        <dbReference type="Proteomes" id="UP000061010"/>
    </source>
</evidence>